<gene>
    <name evidence="1" type="primary">ORF42490</name>
</gene>
<feature type="non-terminal residue" evidence="1">
    <location>
        <position position="106"/>
    </location>
</feature>
<proteinExistence type="predicted"/>
<dbReference type="Pfam" id="PF05705">
    <property type="entry name" value="DUF829"/>
    <property type="match status" value="1"/>
</dbReference>
<accession>A0A0B6YZ57</accession>
<protein>
    <submittedName>
        <fullName evidence="1">Uncharacterized protein</fullName>
    </submittedName>
</protein>
<dbReference type="PANTHER" id="PTHR20908:SF4">
    <property type="entry name" value="SI:DKEY-5I3.5"/>
    <property type="match status" value="1"/>
</dbReference>
<reference evidence="1" key="1">
    <citation type="submission" date="2014-12" db="EMBL/GenBank/DDBJ databases">
        <title>Insight into the proteome of Arion vulgaris.</title>
        <authorList>
            <person name="Aradska J."/>
            <person name="Bulat T."/>
            <person name="Smidak R."/>
            <person name="Sarate P."/>
            <person name="Gangsoo J."/>
            <person name="Sialana F."/>
            <person name="Bilban M."/>
            <person name="Lubec G."/>
        </authorList>
    </citation>
    <scope>NUCLEOTIDE SEQUENCE</scope>
    <source>
        <tissue evidence="1">Skin</tissue>
    </source>
</reference>
<sequence>ISDRLQLQRALSHDDWVWPVDPKRVLVLLFPWLGAKEKHIEKYRKLYTNLGLDVLTIKSLHTDFLWPPNSVKLAKHTLKTQEDCGFSPTLDVPHMRKGIGPSPSCT</sequence>
<dbReference type="PANTHER" id="PTHR20908">
    <property type="entry name" value="LD15586P"/>
    <property type="match status" value="1"/>
</dbReference>
<feature type="non-terminal residue" evidence="1">
    <location>
        <position position="1"/>
    </location>
</feature>
<evidence type="ECO:0000313" key="1">
    <source>
        <dbReference type="EMBL" id="CEK61518.1"/>
    </source>
</evidence>
<dbReference type="InterPro" id="IPR008547">
    <property type="entry name" value="DUF829_TMEM53"/>
</dbReference>
<dbReference type="AlphaFoldDB" id="A0A0B6YZ57"/>
<dbReference type="GO" id="GO:0017171">
    <property type="term" value="F:serine hydrolase activity"/>
    <property type="evidence" value="ECO:0007669"/>
    <property type="project" value="TreeGrafter"/>
</dbReference>
<dbReference type="EMBL" id="HACG01014653">
    <property type="protein sequence ID" value="CEK61518.1"/>
    <property type="molecule type" value="Transcribed_RNA"/>
</dbReference>
<name>A0A0B6YZ57_9EUPU</name>
<organism evidence="1">
    <name type="scientific">Arion vulgaris</name>
    <dbReference type="NCBI Taxonomy" id="1028688"/>
    <lineage>
        <taxon>Eukaryota</taxon>
        <taxon>Metazoa</taxon>
        <taxon>Spiralia</taxon>
        <taxon>Lophotrochozoa</taxon>
        <taxon>Mollusca</taxon>
        <taxon>Gastropoda</taxon>
        <taxon>Heterobranchia</taxon>
        <taxon>Euthyneura</taxon>
        <taxon>Panpulmonata</taxon>
        <taxon>Eupulmonata</taxon>
        <taxon>Stylommatophora</taxon>
        <taxon>Helicina</taxon>
        <taxon>Arionoidea</taxon>
        <taxon>Arionidae</taxon>
        <taxon>Arion</taxon>
    </lineage>
</organism>